<dbReference type="EMBL" id="FNAB01000003">
    <property type="protein sequence ID" value="SDD19447.1"/>
    <property type="molecule type" value="Genomic_DNA"/>
</dbReference>
<keyword evidence="3" id="KW-1185">Reference proteome</keyword>
<dbReference type="PANTHER" id="PTHR36933">
    <property type="entry name" value="SLL0788 PROTEIN"/>
    <property type="match status" value="1"/>
</dbReference>
<evidence type="ECO:0000259" key="1">
    <source>
        <dbReference type="Pfam" id="PF03713"/>
    </source>
</evidence>
<feature type="domain" description="DUF305" evidence="1">
    <location>
        <begin position="46"/>
        <end position="208"/>
    </location>
</feature>
<dbReference type="InterPro" id="IPR012347">
    <property type="entry name" value="Ferritin-like"/>
</dbReference>
<organism evidence="2 3">
    <name type="scientific">Rhodococcus tukisamuensis</name>
    <dbReference type="NCBI Taxonomy" id="168276"/>
    <lineage>
        <taxon>Bacteria</taxon>
        <taxon>Bacillati</taxon>
        <taxon>Actinomycetota</taxon>
        <taxon>Actinomycetes</taxon>
        <taxon>Mycobacteriales</taxon>
        <taxon>Nocardiaceae</taxon>
        <taxon>Rhodococcus</taxon>
    </lineage>
</organism>
<dbReference type="Gene3D" id="1.20.1260.10">
    <property type="match status" value="1"/>
</dbReference>
<evidence type="ECO:0000313" key="3">
    <source>
        <dbReference type="Proteomes" id="UP000199417"/>
    </source>
</evidence>
<dbReference type="InterPro" id="IPR005183">
    <property type="entry name" value="DUF305_CopM-like"/>
</dbReference>
<name>A0A1G6STA9_9NOCA</name>
<protein>
    <submittedName>
        <fullName evidence="2">Uncharacterized conserved protein, DUF305 family</fullName>
    </submittedName>
</protein>
<dbReference type="Proteomes" id="UP000199417">
    <property type="component" value="Unassembled WGS sequence"/>
</dbReference>
<proteinExistence type="predicted"/>
<dbReference type="RefSeq" id="WP_072843301.1">
    <property type="nucleotide sequence ID" value="NZ_FNAB01000003.1"/>
</dbReference>
<reference evidence="2 3" key="1">
    <citation type="submission" date="2016-10" db="EMBL/GenBank/DDBJ databases">
        <authorList>
            <person name="de Groot N.N."/>
        </authorList>
    </citation>
    <scope>NUCLEOTIDE SEQUENCE [LARGE SCALE GENOMIC DNA]</scope>
    <source>
        <strain evidence="2 3">JCM 11308</strain>
    </source>
</reference>
<dbReference type="Pfam" id="PF03713">
    <property type="entry name" value="DUF305"/>
    <property type="match status" value="1"/>
</dbReference>
<accession>A0A1G6STA9</accession>
<sequence length="219" mass="22879">MTRSTLVRGVAFASLAVLLLVIGAALRPLVAPADPPAADPVLSATEIGFVQDMAAHHQQAMQMAQRLDSGVDPGIAALARQIHDSQSVEIGMLLGWLRLADASPTNRQPMSWMTADAAGAHHHPEPSAASDPSSGLMPGMATMAELDALSAARGRDAEVLFLQLMYRHHLGGVAMAQAADAMLTGGPVKQAARDMMATQRQEAGLMSVLLAQRGGQPLP</sequence>
<dbReference type="AlphaFoldDB" id="A0A1G6STA9"/>
<gene>
    <name evidence="2" type="ORF">SAMN05444580_103241</name>
</gene>
<dbReference type="STRING" id="168276.SAMN05444580_103241"/>
<dbReference type="PANTHER" id="PTHR36933:SF1">
    <property type="entry name" value="SLL0788 PROTEIN"/>
    <property type="match status" value="1"/>
</dbReference>
<evidence type="ECO:0000313" key="2">
    <source>
        <dbReference type="EMBL" id="SDD19447.1"/>
    </source>
</evidence>